<dbReference type="Proteomes" id="UP000305888">
    <property type="component" value="Chromosome"/>
</dbReference>
<dbReference type="OrthoDB" id="9793825at2"/>
<evidence type="ECO:0000313" key="4">
    <source>
        <dbReference type="EMBL" id="QDL90999.1"/>
    </source>
</evidence>
<accession>A0A5B8FWW8</accession>
<comment type="similarity">
    <text evidence="1 3">Belongs to the short-chain dehydrogenases/reductases (SDR) family.</text>
</comment>
<name>A0A5B8FWW8_9RHOB</name>
<evidence type="ECO:0000313" key="5">
    <source>
        <dbReference type="Proteomes" id="UP000305888"/>
    </source>
</evidence>
<sequence length="274" mass="29155">MTGSTWFITGANSGFGRELARQVLEAGGRVFATVRDPASVDDLRQAYGPRLGVGILDVTDADAIRRVVPEAFAWAGTIDFIVNNAGYGLFGVVESLTSEQIRHQIQTNLIGPIEITRTVLPYLRTQGHGHIIAMSSYGGQAVHPGASLYHASKWGLEGFFESLSAEVSPFGIGVTIVEPGGTRTGFRDAAARAMGTLPAGYEGAPVAQLLGRLSDPGAVPGNDPIDLVRRMRDAVQSDTPPLRLVLGDDAQAIIDRALSDRLAAHRNEVAARRD</sequence>
<gene>
    <name evidence="4" type="ORF">FDP22_03845</name>
</gene>
<dbReference type="EMBL" id="CP040818">
    <property type="protein sequence ID" value="QDL90999.1"/>
    <property type="molecule type" value="Genomic_DNA"/>
</dbReference>
<dbReference type="PANTHER" id="PTHR43976:SF16">
    <property type="entry name" value="SHORT-CHAIN DEHYDROGENASE_REDUCTASE FAMILY PROTEIN"/>
    <property type="match status" value="1"/>
</dbReference>
<dbReference type="PANTHER" id="PTHR43976">
    <property type="entry name" value="SHORT CHAIN DEHYDROGENASE"/>
    <property type="match status" value="1"/>
</dbReference>
<proteinExistence type="inferred from homology"/>
<organism evidence="4 5">
    <name type="scientific">Paroceanicella profunda</name>
    <dbReference type="NCBI Taxonomy" id="2579971"/>
    <lineage>
        <taxon>Bacteria</taxon>
        <taxon>Pseudomonadati</taxon>
        <taxon>Pseudomonadota</taxon>
        <taxon>Alphaproteobacteria</taxon>
        <taxon>Rhodobacterales</taxon>
        <taxon>Paracoccaceae</taxon>
        <taxon>Paroceanicella</taxon>
    </lineage>
</organism>
<dbReference type="Pfam" id="PF00106">
    <property type="entry name" value="adh_short"/>
    <property type="match status" value="1"/>
</dbReference>
<dbReference type="CDD" id="cd05374">
    <property type="entry name" value="17beta-HSD-like_SDR_c"/>
    <property type="match status" value="1"/>
</dbReference>
<dbReference type="InterPro" id="IPR002347">
    <property type="entry name" value="SDR_fam"/>
</dbReference>
<dbReference type="SUPFAM" id="SSF51735">
    <property type="entry name" value="NAD(P)-binding Rossmann-fold domains"/>
    <property type="match status" value="1"/>
</dbReference>
<dbReference type="AlphaFoldDB" id="A0A5B8FWW8"/>
<reference evidence="4 5" key="1">
    <citation type="submission" date="2019-06" db="EMBL/GenBank/DDBJ databases">
        <title>Genome sequence of Rhodobacteraceae bacterium D4M1.</title>
        <authorList>
            <person name="Cao J."/>
        </authorList>
    </citation>
    <scope>NUCLEOTIDE SEQUENCE [LARGE SCALE GENOMIC DNA]</scope>
    <source>
        <strain evidence="4 5">D4M1</strain>
    </source>
</reference>
<evidence type="ECO:0000256" key="1">
    <source>
        <dbReference type="ARBA" id="ARBA00006484"/>
    </source>
</evidence>
<keyword evidence="2" id="KW-0560">Oxidoreductase</keyword>
<dbReference type="PRINTS" id="PR00080">
    <property type="entry name" value="SDRFAMILY"/>
</dbReference>
<evidence type="ECO:0000256" key="3">
    <source>
        <dbReference type="RuleBase" id="RU000363"/>
    </source>
</evidence>
<dbReference type="Gene3D" id="3.40.50.720">
    <property type="entry name" value="NAD(P)-binding Rossmann-like Domain"/>
    <property type="match status" value="1"/>
</dbReference>
<dbReference type="GO" id="GO:0016491">
    <property type="term" value="F:oxidoreductase activity"/>
    <property type="evidence" value="ECO:0007669"/>
    <property type="project" value="UniProtKB-KW"/>
</dbReference>
<dbReference type="KEGG" id="ppru:FDP22_03845"/>
<dbReference type="RefSeq" id="WP_138579426.1">
    <property type="nucleotide sequence ID" value="NZ_CP040818.1"/>
</dbReference>
<evidence type="ECO:0000256" key="2">
    <source>
        <dbReference type="ARBA" id="ARBA00023002"/>
    </source>
</evidence>
<protein>
    <submittedName>
        <fullName evidence="4">SDR family oxidoreductase</fullName>
    </submittedName>
</protein>
<dbReference type="InterPro" id="IPR051911">
    <property type="entry name" value="SDR_oxidoreductase"/>
</dbReference>
<dbReference type="PRINTS" id="PR00081">
    <property type="entry name" value="GDHRDH"/>
</dbReference>
<dbReference type="NCBIfam" id="NF005065">
    <property type="entry name" value="PRK06482.1"/>
    <property type="match status" value="1"/>
</dbReference>
<dbReference type="InterPro" id="IPR036291">
    <property type="entry name" value="NAD(P)-bd_dom_sf"/>
</dbReference>
<keyword evidence="5" id="KW-1185">Reference proteome</keyword>